<name>A0A317FEI2_9PROT</name>
<dbReference type="Pfam" id="PF03401">
    <property type="entry name" value="TctC"/>
    <property type="match status" value="1"/>
</dbReference>
<evidence type="ECO:0000313" key="3">
    <source>
        <dbReference type="EMBL" id="PWS37504.1"/>
    </source>
</evidence>
<dbReference type="Proteomes" id="UP000245765">
    <property type="component" value="Unassembled WGS sequence"/>
</dbReference>
<dbReference type="Gene3D" id="3.40.190.150">
    <property type="entry name" value="Bordetella uptake gene, domain 1"/>
    <property type="match status" value="1"/>
</dbReference>
<feature type="compositionally biased region" description="Low complexity" evidence="2">
    <location>
        <begin position="1"/>
        <end position="20"/>
    </location>
</feature>
<reference evidence="4" key="1">
    <citation type="submission" date="2018-05" db="EMBL/GenBank/DDBJ databases">
        <authorList>
            <person name="Du Z."/>
            <person name="Wang X."/>
        </authorList>
    </citation>
    <scope>NUCLEOTIDE SEQUENCE [LARGE SCALE GENOMIC DNA]</scope>
    <source>
        <strain evidence="4">CQN31</strain>
    </source>
</reference>
<dbReference type="Gene3D" id="3.40.190.10">
    <property type="entry name" value="Periplasmic binding protein-like II"/>
    <property type="match status" value="1"/>
</dbReference>
<organism evidence="3 4">
    <name type="scientific">Falsiroseomonas bella</name>
    <dbReference type="NCBI Taxonomy" id="2184016"/>
    <lineage>
        <taxon>Bacteria</taxon>
        <taxon>Pseudomonadati</taxon>
        <taxon>Pseudomonadota</taxon>
        <taxon>Alphaproteobacteria</taxon>
        <taxon>Acetobacterales</taxon>
        <taxon>Roseomonadaceae</taxon>
        <taxon>Falsiroseomonas</taxon>
    </lineage>
</organism>
<evidence type="ECO:0000256" key="2">
    <source>
        <dbReference type="SAM" id="MobiDB-lite"/>
    </source>
</evidence>
<sequence length="381" mass="38885">MAAPPSAPAGSARGWRAAASNPATPSRRNGCSPPLAPRGRSAHAPADTMGRRCVMRRRGLALAPLALLARPARAQADAAANWPPRPVRVIVPFAPGASSDTVARIVTAKLAEALGGSIVVENRAGAGGLIAAQTVARAAPDGTTLLWGGGTAITHGVMGRDPGYDVLRDFTPIVTIAENPALLCVRPASPWKTIAELIAAAKASPAGGLRYGSGGVGTPAHMAAAALLKAVGAEGTHVPYRGANQAALAVEQGEVDFAFAISNIALPRAQQGAIRVLVTTGSRRMEAFPDMPTLAETIPDGPVIISGSSLIGPAGIPPAIVQRIHDAVHRVVTEDAELRAALTREGGSITLSASPAAYAADWPQEVARLQRLVAFSGARVE</sequence>
<dbReference type="AlphaFoldDB" id="A0A317FEI2"/>
<dbReference type="InterPro" id="IPR042100">
    <property type="entry name" value="Bug_dom1"/>
</dbReference>
<dbReference type="SUPFAM" id="SSF53850">
    <property type="entry name" value="Periplasmic binding protein-like II"/>
    <property type="match status" value="1"/>
</dbReference>
<protein>
    <submittedName>
        <fullName evidence="3">ABC transporter substrate-binding protein</fullName>
    </submittedName>
</protein>
<feature type="region of interest" description="Disordered" evidence="2">
    <location>
        <begin position="1"/>
        <end position="50"/>
    </location>
</feature>
<comment type="similarity">
    <text evidence="1">Belongs to the UPF0065 (bug) family.</text>
</comment>
<dbReference type="CDD" id="cd07012">
    <property type="entry name" value="PBP2_Bug_TTT"/>
    <property type="match status" value="1"/>
</dbReference>
<accession>A0A317FEI2</accession>
<comment type="caution">
    <text evidence="3">The sequence shown here is derived from an EMBL/GenBank/DDBJ whole genome shotgun (WGS) entry which is preliminary data.</text>
</comment>
<evidence type="ECO:0000313" key="4">
    <source>
        <dbReference type="Proteomes" id="UP000245765"/>
    </source>
</evidence>
<dbReference type="EMBL" id="QGNA01000002">
    <property type="protein sequence ID" value="PWS37504.1"/>
    <property type="molecule type" value="Genomic_DNA"/>
</dbReference>
<proteinExistence type="inferred from homology"/>
<keyword evidence="4" id="KW-1185">Reference proteome</keyword>
<dbReference type="PANTHER" id="PTHR42928">
    <property type="entry name" value="TRICARBOXYLATE-BINDING PROTEIN"/>
    <property type="match status" value="1"/>
</dbReference>
<gene>
    <name evidence="3" type="ORF">DFH01_11795</name>
</gene>
<dbReference type="PANTHER" id="PTHR42928:SF5">
    <property type="entry name" value="BLR1237 PROTEIN"/>
    <property type="match status" value="1"/>
</dbReference>
<evidence type="ECO:0000256" key="1">
    <source>
        <dbReference type="ARBA" id="ARBA00006987"/>
    </source>
</evidence>
<dbReference type="InterPro" id="IPR005064">
    <property type="entry name" value="BUG"/>
</dbReference>